<keyword evidence="1" id="KW-1133">Transmembrane helix</keyword>
<keyword evidence="1" id="KW-0472">Membrane</keyword>
<sequence>MKFSSKLIKSITDIKKYNYFRMLSLKSTLLYLFFVTLIFGFISYIPQAYNYYTFLDILEKEITHNFPDFTFDGKELIIQGKQPTVLMSARNIPIYIDTTNKTSEGTIKDYEKVVAVFSDKIIYKTSNYKIDEFNYDIFNNYRFKKSSFTSMIYSFKMASWLIVILGPLMFYAMNLFMAFSAAIIAILFNAVFNGELSFKEIFNISIHAMTLPIIINCLVRIVYMVIPAVNYVLFFITLVYIYFAIKYISYRKQIIETV</sequence>
<feature type="transmembrane region" description="Helical" evidence="1">
    <location>
        <begin position="204"/>
        <end position="222"/>
    </location>
</feature>
<feature type="transmembrane region" description="Helical" evidence="1">
    <location>
        <begin position="228"/>
        <end position="245"/>
    </location>
</feature>
<dbReference type="RefSeq" id="WP_073012635.1">
    <property type="nucleotide sequence ID" value="NZ_FQZO01000014.1"/>
</dbReference>
<keyword evidence="1" id="KW-0812">Transmembrane</keyword>
<feature type="transmembrane region" description="Helical" evidence="1">
    <location>
        <begin position="28"/>
        <end position="45"/>
    </location>
</feature>
<organism evidence="2 3">
    <name type="scientific">Clostridium amylolyticum</name>
    <dbReference type="NCBI Taxonomy" id="1121298"/>
    <lineage>
        <taxon>Bacteria</taxon>
        <taxon>Bacillati</taxon>
        <taxon>Bacillota</taxon>
        <taxon>Clostridia</taxon>
        <taxon>Eubacteriales</taxon>
        <taxon>Clostridiaceae</taxon>
        <taxon>Clostridium</taxon>
    </lineage>
</organism>
<name>A0A1M6P5Z5_9CLOT</name>
<gene>
    <name evidence="2" type="ORF">SAMN05444401_0427</name>
</gene>
<reference evidence="2 3" key="1">
    <citation type="submission" date="2016-11" db="EMBL/GenBank/DDBJ databases">
        <authorList>
            <person name="Jaros S."/>
            <person name="Januszkiewicz K."/>
            <person name="Wedrychowicz H."/>
        </authorList>
    </citation>
    <scope>NUCLEOTIDE SEQUENCE [LARGE SCALE GENOMIC DNA]</scope>
    <source>
        <strain evidence="2 3">DSM 21864</strain>
    </source>
</reference>
<dbReference type="OrthoDB" id="2970056at2"/>
<dbReference type="Pfam" id="PF06691">
    <property type="entry name" value="DUF1189"/>
    <property type="match status" value="1"/>
</dbReference>
<protein>
    <recommendedName>
        <fullName evidence="4">Maltodextrin utilization protein YvdJ</fullName>
    </recommendedName>
</protein>
<feature type="transmembrane region" description="Helical" evidence="1">
    <location>
        <begin position="151"/>
        <end position="169"/>
    </location>
</feature>
<dbReference type="STRING" id="1121298.SAMN05444401_0427"/>
<dbReference type="Proteomes" id="UP000184080">
    <property type="component" value="Unassembled WGS sequence"/>
</dbReference>
<evidence type="ECO:0000313" key="3">
    <source>
        <dbReference type="Proteomes" id="UP000184080"/>
    </source>
</evidence>
<evidence type="ECO:0000256" key="1">
    <source>
        <dbReference type="SAM" id="Phobius"/>
    </source>
</evidence>
<evidence type="ECO:0000313" key="2">
    <source>
        <dbReference type="EMBL" id="SHK03312.1"/>
    </source>
</evidence>
<dbReference type="InterPro" id="IPR009574">
    <property type="entry name" value="DUF1189"/>
</dbReference>
<keyword evidence="3" id="KW-1185">Reference proteome</keyword>
<proteinExistence type="predicted"/>
<accession>A0A1M6P5Z5</accession>
<dbReference type="EMBL" id="FQZO01000014">
    <property type="protein sequence ID" value="SHK03312.1"/>
    <property type="molecule type" value="Genomic_DNA"/>
</dbReference>
<evidence type="ECO:0008006" key="4">
    <source>
        <dbReference type="Google" id="ProtNLM"/>
    </source>
</evidence>
<dbReference type="AlphaFoldDB" id="A0A1M6P5Z5"/>